<protein>
    <submittedName>
        <fullName evidence="2">Uncharacterized protein</fullName>
    </submittedName>
</protein>
<comment type="caution">
    <text evidence="2">The sequence shown here is derived from an EMBL/GenBank/DDBJ whole genome shotgun (WGS) entry which is preliminary data.</text>
</comment>
<feature type="compositionally biased region" description="Polar residues" evidence="1">
    <location>
        <begin position="167"/>
        <end position="185"/>
    </location>
</feature>
<dbReference type="Proteomes" id="UP001451303">
    <property type="component" value="Unassembled WGS sequence"/>
</dbReference>
<sequence>MMGVMEATWLAPTLMTRKMKARAFQARRRKFKYAIHGDYYTTSAEPFTSSPASSVSAPVQASPSFIPSPTPELSSLVPSGTHSTHGRPPNPRHTHPHQHHNNAQYQLKMCQETTETFPCSTPGCTKKSMEDRKYYVDLCEEVLRDPNMRWAEPQRPIKTTKPANYLKVSNRTSKLKPNQTTPQPS</sequence>
<evidence type="ECO:0000256" key="1">
    <source>
        <dbReference type="SAM" id="MobiDB-lite"/>
    </source>
</evidence>
<proteinExistence type="predicted"/>
<feature type="compositionally biased region" description="Basic residues" evidence="1">
    <location>
        <begin position="90"/>
        <end position="100"/>
    </location>
</feature>
<organism evidence="2 3">
    <name type="scientific">Neurospora intermedia</name>
    <dbReference type="NCBI Taxonomy" id="5142"/>
    <lineage>
        <taxon>Eukaryota</taxon>
        <taxon>Fungi</taxon>
        <taxon>Dikarya</taxon>
        <taxon>Ascomycota</taxon>
        <taxon>Pezizomycotina</taxon>
        <taxon>Sordariomycetes</taxon>
        <taxon>Sordariomycetidae</taxon>
        <taxon>Sordariales</taxon>
        <taxon>Sordariaceae</taxon>
        <taxon>Neurospora</taxon>
    </lineage>
</organism>
<evidence type="ECO:0000313" key="3">
    <source>
        <dbReference type="Proteomes" id="UP001451303"/>
    </source>
</evidence>
<feature type="compositionally biased region" description="Polar residues" evidence="1">
    <location>
        <begin position="65"/>
        <end position="83"/>
    </location>
</feature>
<accession>A0ABR3DC10</accession>
<keyword evidence="3" id="KW-1185">Reference proteome</keyword>
<reference evidence="2 3" key="1">
    <citation type="submission" date="2023-09" db="EMBL/GenBank/DDBJ databases">
        <title>Multi-omics analysis of a traditional fermented food reveals byproduct-associated fungal strains for waste-to-food upcycling.</title>
        <authorList>
            <consortium name="Lawrence Berkeley National Laboratory"/>
            <person name="Rekdal V.M."/>
            <person name="Villalobos-Escobedo J.M."/>
            <person name="Rodriguez-Valeron N."/>
            <person name="Garcia M.O."/>
            <person name="Vasquez D.P."/>
            <person name="Damayanti I."/>
            <person name="Sorensen P.M."/>
            <person name="Baidoo E.E."/>
            <person name="De Carvalho A.C."/>
            <person name="Riley R."/>
            <person name="Lipzen A."/>
            <person name="He G."/>
            <person name="Yan M."/>
            <person name="Haridas S."/>
            <person name="Daum C."/>
            <person name="Yoshinaga Y."/>
            <person name="Ng V."/>
            <person name="Grigoriev I.V."/>
            <person name="Munk R."/>
            <person name="Nuraida L."/>
            <person name="Wijaya C.H."/>
            <person name="Morales P.-C."/>
            <person name="Keasling J.D."/>
        </authorList>
    </citation>
    <scope>NUCLEOTIDE SEQUENCE [LARGE SCALE GENOMIC DNA]</scope>
    <source>
        <strain evidence="2 3">FGSC 2613</strain>
    </source>
</reference>
<evidence type="ECO:0000313" key="2">
    <source>
        <dbReference type="EMBL" id="KAL0470219.1"/>
    </source>
</evidence>
<gene>
    <name evidence="2" type="ORF">QR685DRAFT_543970</name>
</gene>
<feature type="region of interest" description="Disordered" evidence="1">
    <location>
        <begin position="45"/>
        <end position="101"/>
    </location>
</feature>
<name>A0ABR3DC10_NEUIN</name>
<dbReference type="EMBL" id="JAVLET010000004">
    <property type="protein sequence ID" value="KAL0470219.1"/>
    <property type="molecule type" value="Genomic_DNA"/>
</dbReference>
<feature type="compositionally biased region" description="Low complexity" evidence="1">
    <location>
        <begin position="49"/>
        <end position="64"/>
    </location>
</feature>
<feature type="region of interest" description="Disordered" evidence="1">
    <location>
        <begin position="151"/>
        <end position="185"/>
    </location>
</feature>